<sequence>MNARWPGRDKTSDGTIGDAAHATRNSDHNPWVVVAGQGVVRADDIDVDGIDPGWYAEKLRQMGAAGDPRLTGGGYVIYNRRITAPDFSGWKAYSGSNPHDHHVHTSYSRDVAGFDSDAAWNFGAPLAPAPAAPATSGVGVLRRGSKGPEVAAWQRFLRRSYSRFGSLVDDGDYGPATEAFVRKVQAFRGITADGISGPATFRATNYR</sequence>
<dbReference type="InterPro" id="IPR002477">
    <property type="entry name" value="Peptidoglycan-bd-like"/>
</dbReference>
<comment type="caution">
    <text evidence="3">The sequence shown here is derived from an EMBL/GenBank/DDBJ whole genome shotgun (WGS) entry which is preliminary data.</text>
</comment>
<evidence type="ECO:0000256" key="1">
    <source>
        <dbReference type="SAM" id="MobiDB-lite"/>
    </source>
</evidence>
<evidence type="ECO:0000259" key="2">
    <source>
        <dbReference type="Pfam" id="PF01471"/>
    </source>
</evidence>
<feature type="region of interest" description="Disordered" evidence="1">
    <location>
        <begin position="1"/>
        <end position="24"/>
    </location>
</feature>
<organism evidence="3 4">
    <name type="scientific">Actinomycetospora termitidis</name>
    <dbReference type="NCBI Taxonomy" id="3053470"/>
    <lineage>
        <taxon>Bacteria</taxon>
        <taxon>Bacillati</taxon>
        <taxon>Actinomycetota</taxon>
        <taxon>Actinomycetes</taxon>
        <taxon>Pseudonocardiales</taxon>
        <taxon>Pseudonocardiaceae</taxon>
        <taxon>Actinomycetospora</taxon>
    </lineage>
</organism>
<dbReference type="Pfam" id="PF01471">
    <property type="entry name" value="PG_binding_1"/>
    <property type="match status" value="1"/>
</dbReference>
<feature type="domain" description="Peptidoglycan binding-like" evidence="2">
    <location>
        <begin position="147"/>
        <end position="203"/>
    </location>
</feature>
<accession>A0ABT7MFE3</accession>
<dbReference type="SUPFAM" id="SSF47090">
    <property type="entry name" value="PGBD-like"/>
    <property type="match status" value="1"/>
</dbReference>
<dbReference type="Proteomes" id="UP001231924">
    <property type="component" value="Unassembled WGS sequence"/>
</dbReference>
<gene>
    <name evidence="3" type="ORF">QRT03_25715</name>
</gene>
<protein>
    <submittedName>
        <fullName evidence="3">Peptidoglycan-binding domain-containing protein</fullName>
    </submittedName>
</protein>
<dbReference type="InterPro" id="IPR036366">
    <property type="entry name" value="PGBDSf"/>
</dbReference>
<feature type="compositionally biased region" description="Basic and acidic residues" evidence="1">
    <location>
        <begin position="1"/>
        <end position="12"/>
    </location>
</feature>
<proteinExistence type="predicted"/>
<dbReference type="RefSeq" id="WP_286055977.1">
    <property type="nucleotide sequence ID" value="NZ_JASVWF010000007.1"/>
</dbReference>
<keyword evidence="4" id="KW-1185">Reference proteome</keyword>
<evidence type="ECO:0000313" key="4">
    <source>
        <dbReference type="Proteomes" id="UP001231924"/>
    </source>
</evidence>
<name>A0ABT7MFE3_9PSEU</name>
<reference evidence="3 4" key="1">
    <citation type="submission" date="2023-06" db="EMBL/GenBank/DDBJ databases">
        <title>Actinomycetospora Odt1-22.</title>
        <authorList>
            <person name="Supong K."/>
        </authorList>
    </citation>
    <scope>NUCLEOTIDE SEQUENCE [LARGE SCALE GENOMIC DNA]</scope>
    <source>
        <strain evidence="3 4">Odt1-22</strain>
    </source>
</reference>
<dbReference type="InterPro" id="IPR036365">
    <property type="entry name" value="PGBD-like_sf"/>
</dbReference>
<dbReference type="Gene3D" id="1.10.101.10">
    <property type="entry name" value="PGBD-like superfamily/PGBD"/>
    <property type="match status" value="1"/>
</dbReference>
<evidence type="ECO:0000313" key="3">
    <source>
        <dbReference type="EMBL" id="MDL5159390.1"/>
    </source>
</evidence>
<dbReference type="EMBL" id="JASVWF010000007">
    <property type="protein sequence ID" value="MDL5159390.1"/>
    <property type="molecule type" value="Genomic_DNA"/>
</dbReference>